<evidence type="ECO:0000256" key="8">
    <source>
        <dbReference type="ARBA" id="ARBA00023242"/>
    </source>
</evidence>
<evidence type="ECO:0000313" key="11">
    <source>
        <dbReference type="EMBL" id="KAF9614270.1"/>
    </source>
</evidence>
<evidence type="ECO:0000256" key="1">
    <source>
        <dbReference type="ARBA" id="ARBA00004123"/>
    </source>
</evidence>
<organism evidence="11 12">
    <name type="scientific">Coptis chinensis</name>
    <dbReference type="NCBI Taxonomy" id="261450"/>
    <lineage>
        <taxon>Eukaryota</taxon>
        <taxon>Viridiplantae</taxon>
        <taxon>Streptophyta</taxon>
        <taxon>Embryophyta</taxon>
        <taxon>Tracheophyta</taxon>
        <taxon>Spermatophyta</taxon>
        <taxon>Magnoliopsida</taxon>
        <taxon>Ranunculales</taxon>
        <taxon>Ranunculaceae</taxon>
        <taxon>Coptidoideae</taxon>
        <taxon>Coptis</taxon>
    </lineage>
</organism>
<dbReference type="InterPro" id="IPR029063">
    <property type="entry name" value="SAM-dependent_MTases_sf"/>
</dbReference>
<dbReference type="Proteomes" id="UP000631114">
    <property type="component" value="Unassembled WGS sequence"/>
</dbReference>
<evidence type="ECO:0000259" key="10">
    <source>
        <dbReference type="PROSITE" id="PS51680"/>
    </source>
</evidence>
<name>A0A835I8A8_9MAGN</name>
<reference evidence="11 12" key="1">
    <citation type="submission" date="2020-10" db="EMBL/GenBank/DDBJ databases">
        <title>The Coptis chinensis genome and diversification of protoberbering-type alkaloids.</title>
        <authorList>
            <person name="Wang B."/>
            <person name="Shu S."/>
            <person name="Song C."/>
            <person name="Liu Y."/>
        </authorList>
    </citation>
    <scope>NUCLEOTIDE SEQUENCE [LARGE SCALE GENOMIC DNA]</scope>
    <source>
        <strain evidence="11">HL-2020</strain>
        <tissue evidence="11">Leaf</tissue>
    </source>
</reference>
<dbReference type="EC" id="2.1.1.37" evidence="2"/>
<dbReference type="PROSITE" id="PS51679">
    <property type="entry name" value="SAM_MT_C5"/>
    <property type="match status" value="1"/>
</dbReference>
<keyword evidence="5 9" id="KW-0949">S-adenosyl-L-methionine</keyword>
<keyword evidence="12" id="KW-1185">Reference proteome</keyword>
<comment type="similarity">
    <text evidence="9">Belongs to the class I-like SAM-binding methyltransferase superfamily. C5-methyltransferase family.</text>
</comment>
<dbReference type="PANTHER" id="PTHR23068:SF25">
    <property type="entry name" value="DNA (CYTOSINE-5)-METHYLTRANSFERASE DRM2"/>
    <property type="match status" value="1"/>
</dbReference>
<feature type="domain" description="SAM-dependent MTase DRM-type" evidence="10">
    <location>
        <begin position="242"/>
        <end position="569"/>
    </location>
</feature>
<evidence type="ECO:0000256" key="9">
    <source>
        <dbReference type="PROSITE-ProRule" id="PRU01016"/>
    </source>
</evidence>
<feature type="active site" evidence="9">
    <location>
        <position position="530"/>
    </location>
</feature>
<dbReference type="InterPro" id="IPR050390">
    <property type="entry name" value="C5-Methyltransferase"/>
</dbReference>
<keyword evidence="3 9" id="KW-0489">Methyltransferase</keyword>
<dbReference type="GO" id="GO:0032259">
    <property type="term" value="P:methylation"/>
    <property type="evidence" value="ECO:0007669"/>
    <property type="project" value="UniProtKB-KW"/>
</dbReference>
<sequence length="570" mass="64648">MVNFSGASSSDMASTSAVPSASYSLIRHFVEMGYPEYMVAKAIEENGEHDEERILDALLTYKAHNDYPSQKEPVYALSSSENENDPWDDMSDLESCLGDEEDGDLPDKEKKLLHLVDMDFHVDEASSAIDVCGPDTSITDLIDYICAARMSKRSDFPLRELPHPLPDYNEMSPGYRGCPSTFKKRKQLFNAEERVERKAGIGRRQQKESGKNHKRVWVEEDQVHIPKHMIGFGVPNEPRLMVQRKLPEAAIGPPYFYFENVACAPKGVWSTISRFLYEVEPEFVDSLHFCPAARKRGYVHNLPICDRFPLKPIPPLTIQAALPLTKKWWPSWDRRDKFTCLRTCIGSAKLTERIKEALECCNGDPPLETQKYVLYQCRKWNLVWTGKNKAAPLEPDEKEMLMGYPQNHTRGASRTERYKTLGNSFQVDTVAYHFSVLKRMFPNGITVLSLFTGIGGAEIALHRLGIPLKAVVSVEVSEVSRSIFRSWWEQTNQTGDLIELEDVQLLSVDKLQIYISSFGGFDLVVGGSPCNNLTGSNIHHRDGLNGEHSVLFFEFYRILDTVKCMMASNL</sequence>
<evidence type="ECO:0000256" key="4">
    <source>
        <dbReference type="ARBA" id="ARBA00022679"/>
    </source>
</evidence>
<evidence type="ECO:0000256" key="6">
    <source>
        <dbReference type="ARBA" id="ARBA00022737"/>
    </source>
</evidence>
<accession>A0A835I8A8</accession>
<evidence type="ECO:0000256" key="3">
    <source>
        <dbReference type="ARBA" id="ARBA00022603"/>
    </source>
</evidence>
<keyword evidence="7" id="KW-0238">DNA-binding</keyword>
<comment type="subcellular location">
    <subcellularLocation>
        <location evidence="1">Nucleus</location>
    </subcellularLocation>
</comment>
<keyword evidence="6" id="KW-0677">Repeat</keyword>
<dbReference type="GO" id="GO:0005634">
    <property type="term" value="C:nucleus"/>
    <property type="evidence" value="ECO:0007669"/>
    <property type="project" value="UniProtKB-SubCell"/>
</dbReference>
<dbReference type="AlphaFoldDB" id="A0A835I8A8"/>
<dbReference type="Pfam" id="PF00145">
    <property type="entry name" value="DNA_methylase"/>
    <property type="match status" value="1"/>
</dbReference>
<comment type="caution">
    <text evidence="11">The sequence shown here is derived from an EMBL/GenBank/DDBJ whole genome shotgun (WGS) entry which is preliminary data.</text>
</comment>
<evidence type="ECO:0000313" key="12">
    <source>
        <dbReference type="Proteomes" id="UP000631114"/>
    </source>
</evidence>
<evidence type="ECO:0000256" key="2">
    <source>
        <dbReference type="ARBA" id="ARBA00011975"/>
    </source>
</evidence>
<dbReference type="PANTHER" id="PTHR23068">
    <property type="entry name" value="DNA CYTOSINE-5- -METHYLTRANSFERASE 3-RELATED"/>
    <property type="match status" value="1"/>
</dbReference>
<dbReference type="GO" id="GO:0003677">
    <property type="term" value="F:DNA binding"/>
    <property type="evidence" value="ECO:0007669"/>
    <property type="project" value="UniProtKB-KW"/>
</dbReference>
<dbReference type="GO" id="GO:0003886">
    <property type="term" value="F:DNA (cytosine-5-)-methyltransferase activity"/>
    <property type="evidence" value="ECO:0007669"/>
    <property type="project" value="UniProtKB-EC"/>
</dbReference>
<evidence type="ECO:0000256" key="5">
    <source>
        <dbReference type="ARBA" id="ARBA00022691"/>
    </source>
</evidence>
<dbReference type="OrthoDB" id="641149at2759"/>
<protein>
    <recommendedName>
        <fullName evidence="2">DNA (cytosine-5-)-methyltransferase</fullName>
        <ecNumber evidence="2">2.1.1.37</ecNumber>
    </recommendedName>
</protein>
<gene>
    <name evidence="11" type="ORF">IFM89_016562</name>
</gene>
<keyword evidence="8" id="KW-0539">Nucleus</keyword>
<keyword evidence="4 9" id="KW-0808">Transferase</keyword>
<dbReference type="Gene3D" id="3.40.50.150">
    <property type="entry name" value="Vaccinia Virus protein VP39"/>
    <property type="match status" value="2"/>
</dbReference>
<proteinExistence type="inferred from homology"/>
<dbReference type="Gene3D" id="1.10.8.10">
    <property type="entry name" value="DNA helicase RuvA subunit, C-terminal domain"/>
    <property type="match status" value="1"/>
</dbReference>
<dbReference type="EMBL" id="JADFTS010000003">
    <property type="protein sequence ID" value="KAF9614270.1"/>
    <property type="molecule type" value="Genomic_DNA"/>
</dbReference>
<evidence type="ECO:0000256" key="7">
    <source>
        <dbReference type="ARBA" id="ARBA00023125"/>
    </source>
</evidence>
<dbReference type="InterPro" id="IPR030380">
    <property type="entry name" value="SAM_MeTfrase_DRM"/>
</dbReference>
<dbReference type="InterPro" id="IPR001525">
    <property type="entry name" value="C5_MeTfrase"/>
</dbReference>
<dbReference type="PROSITE" id="PS51680">
    <property type="entry name" value="SAM_MT_DRM"/>
    <property type="match status" value="1"/>
</dbReference>
<dbReference type="SUPFAM" id="SSF53335">
    <property type="entry name" value="S-adenosyl-L-methionine-dependent methyltransferases"/>
    <property type="match status" value="2"/>
</dbReference>